<feature type="compositionally biased region" description="Basic and acidic residues" evidence="1">
    <location>
        <begin position="89"/>
        <end position="111"/>
    </location>
</feature>
<name>A0A5P1EUV6_ASPOF</name>
<keyword evidence="3" id="KW-1185">Reference proteome</keyword>
<sequence>MGSGDEGGAGVRHVQGGVGKTATGEPQRRGEGRGWVRVVRVGARARPGAASACLAAELRVGARWESERLKSSEGWELKVATGRRRASRGGRDGKGPKHGDGAEFELRALEL</sequence>
<evidence type="ECO:0000313" key="3">
    <source>
        <dbReference type="Proteomes" id="UP000243459"/>
    </source>
</evidence>
<dbReference type="EMBL" id="CM007385">
    <property type="protein sequence ID" value="ONK68499.1"/>
    <property type="molecule type" value="Genomic_DNA"/>
</dbReference>
<protein>
    <submittedName>
        <fullName evidence="2">Uncharacterized protein</fullName>
    </submittedName>
</protein>
<feature type="region of interest" description="Disordered" evidence="1">
    <location>
        <begin position="1"/>
        <end position="32"/>
    </location>
</feature>
<accession>A0A5P1EUV6</accession>
<organism evidence="2 3">
    <name type="scientific">Asparagus officinalis</name>
    <name type="common">Garden asparagus</name>
    <dbReference type="NCBI Taxonomy" id="4686"/>
    <lineage>
        <taxon>Eukaryota</taxon>
        <taxon>Viridiplantae</taxon>
        <taxon>Streptophyta</taxon>
        <taxon>Embryophyta</taxon>
        <taxon>Tracheophyta</taxon>
        <taxon>Spermatophyta</taxon>
        <taxon>Magnoliopsida</taxon>
        <taxon>Liliopsida</taxon>
        <taxon>Asparagales</taxon>
        <taxon>Asparagaceae</taxon>
        <taxon>Asparagoideae</taxon>
        <taxon>Asparagus</taxon>
    </lineage>
</organism>
<gene>
    <name evidence="2" type="ORF">A4U43_C05F12360</name>
</gene>
<proteinExistence type="predicted"/>
<dbReference type="AlphaFoldDB" id="A0A5P1EUV6"/>
<feature type="region of interest" description="Disordered" evidence="1">
    <location>
        <begin position="80"/>
        <end position="111"/>
    </location>
</feature>
<feature type="compositionally biased region" description="Gly residues" evidence="1">
    <location>
        <begin position="1"/>
        <end position="10"/>
    </location>
</feature>
<reference evidence="3" key="1">
    <citation type="journal article" date="2017" name="Nat. Commun.">
        <title>The asparagus genome sheds light on the origin and evolution of a young Y chromosome.</title>
        <authorList>
            <person name="Harkess A."/>
            <person name="Zhou J."/>
            <person name="Xu C."/>
            <person name="Bowers J.E."/>
            <person name="Van der Hulst R."/>
            <person name="Ayyampalayam S."/>
            <person name="Mercati F."/>
            <person name="Riccardi P."/>
            <person name="McKain M.R."/>
            <person name="Kakrana A."/>
            <person name="Tang H."/>
            <person name="Ray J."/>
            <person name="Groenendijk J."/>
            <person name="Arikit S."/>
            <person name="Mathioni S.M."/>
            <person name="Nakano M."/>
            <person name="Shan H."/>
            <person name="Telgmann-Rauber A."/>
            <person name="Kanno A."/>
            <person name="Yue Z."/>
            <person name="Chen H."/>
            <person name="Li W."/>
            <person name="Chen Y."/>
            <person name="Xu X."/>
            <person name="Zhang Y."/>
            <person name="Luo S."/>
            <person name="Chen H."/>
            <person name="Gao J."/>
            <person name="Mao Z."/>
            <person name="Pires J.C."/>
            <person name="Luo M."/>
            <person name="Kudrna D."/>
            <person name="Wing R.A."/>
            <person name="Meyers B.C."/>
            <person name="Yi K."/>
            <person name="Kong H."/>
            <person name="Lavrijsen P."/>
            <person name="Sunseri F."/>
            <person name="Falavigna A."/>
            <person name="Ye Y."/>
            <person name="Leebens-Mack J.H."/>
            <person name="Chen G."/>
        </authorList>
    </citation>
    <scope>NUCLEOTIDE SEQUENCE [LARGE SCALE GENOMIC DNA]</scope>
    <source>
        <strain evidence="3">cv. DH0086</strain>
    </source>
</reference>
<dbReference type="Gramene" id="ONK68499">
    <property type="protein sequence ID" value="ONK68499"/>
    <property type="gene ID" value="A4U43_C05F12360"/>
</dbReference>
<evidence type="ECO:0000313" key="2">
    <source>
        <dbReference type="EMBL" id="ONK68499.1"/>
    </source>
</evidence>
<dbReference type="Proteomes" id="UP000243459">
    <property type="component" value="Chromosome 5"/>
</dbReference>
<evidence type="ECO:0000256" key="1">
    <source>
        <dbReference type="SAM" id="MobiDB-lite"/>
    </source>
</evidence>